<dbReference type="InterPro" id="IPR000519">
    <property type="entry name" value="P_trefoil_dom"/>
</dbReference>
<evidence type="ECO:0000256" key="3">
    <source>
        <dbReference type="ARBA" id="ARBA00023157"/>
    </source>
</evidence>
<evidence type="ECO:0000313" key="8">
    <source>
        <dbReference type="Proteomes" id="UP000237246"/>
    </source>
</evidence>
<reference evidence="7 8" key="1">
    <citation type="submission" date="2018-01" db="EMBL/GenBank/DDBJ databases">
        <title>Comparison of the Chinese Bamboo Partridge and Red Junglefowl genome sequences highlights the importance of demography in genome evolution.</title>
        <authorList>
            <person name="Tiley G.P."/>
            <person name="Kimball R.T."/>
            <person name="Braun E.L."/>
            <person name="Burleigh J.G."/>
        </authorList>
    </citation>
    <scope>NUCLEOTIDE SEQUENCE [LARGE SCALE GENOMIC DNA]</scope>
    <source>
        <strain evidence="7">RTK389</strain>
        <tissue evidence="7">Blood</tissue>
    </source>
</reference>
<sequence length="117" mass="13034">MDLKGICLLFVILTVALISSTEGKPPCKYIYFPLLLQGNAASILPSFLLYTVKKVCPADPRIRVNCGYPGITAKECLSRRCCFRAHPAGVPWCFYHRTVEEGKIQVRYLPCIPTATP</sequence>
<evidence type="ECO:0000256" key="2">
    <source>
        <dbReference type="ARBA" id="ARBA00022525"/>
    </source>
</evidence>
<evidence type="ECO:0000259" key="6">
    <source>
        <dbReference type="PROSITE" id="PS51448"/>
    </source>
</evidence>
<keyword evidence="2" id="KW-0964">Secreted</keyword>
<dbReference type="GO" id="GO:0005615">
    <property type="term" value="C:extracellular space"/>
    <property type="evidence" value="ECO:0007669"/>
    <property type="project" value="TreeGrafter"/>
</dbReference>
<evidence type="ECO:0000256" key="4">
    <source>
        <dbReference type="PROSITE-ProRule" id="PRU00779"/>
    </source>
</evidence>
<dbReference type="SUPFAM" id="SSF57492">
    <property type="entry name" value="Trefoil"/>
    <property type="match status" value="1"/>
</dbReference>
<evidence type="ECO:0000256" key="1">
    <source>
        <dbReference type="ARBA" id="ARBA00004613"/>
    </source>
</evidence>
<dbReference type="GO" id="GO:0030277">
    <property type="term" value="P:maintenance of gastrointestinal epithelium"/>
    <property type="evidence" value="ECO:0007669"/>
    <property type="project" value="TreeGrafter"/>
</dbReference>
<dbReference type="OrthoDB" id="10051464at2759"/>
<dbReference type="PROSITE" id="PS51448">
    <property type="entry name" value="P_TREFOIL_2"/>
    <property type="match status" value="1"/>
</dbReference>
<feature type="disulfide bond" evidence="4">
    <location>
        <begin position="76"/>
        <end position="93"/>
    </location>
</feature>
<dbReference type="PANTHER" id="PTHR13826">
    <property type="entry name" value="INTESTINAL TREFOIL FACTOR-RELATED"/>
    <property type="match status" value="1"/>
</dbReference>
<name>A0A2P4TGV1_BAMTH</name>
<keyword evidence="5" id="KW-0732">Signal</keyword>
<dbReference type="InterPro" id="IPR017994">
    <property type="entry name" value="P_trefoil_chordata"/>
</dbReference>
<feature type="domain" description="P-type" evidence="6">
    <location>
        <begin position="54"/>
        <end position="97"/>
    </location>
</feature>
<dbReference type="PROSITE" id="PS00025">
    <property type="entry name" value="P_TREFOIL_1"/>
    <property type="match status" value="1"/>
</dbReference>
<dbReference type="InterPro" id="IPR044913">
    <property type="entry name" value="P_trefoil_dom_sf"/>
</dbReference>
<dbReference type="FunFam" id="4.10.110.10:FF:000006">
    <property type="entry name" value="Trefoil factor 1"/>
    <property type="match status" value="1"/>
</dbReference>
<protein>
    <recommendedName>
        <fullName evidence="6">P-type domain-containing protein</fullName>
    </recommendedName>
</protein>
<dbReference type="PRINTS" id="PR00680">
    <property type="entry name" value="PTREFOIL"/>
</dbReference>
<feature type="disulfide bond" evidence="4">
    <location>
        <begin position="56"/>
        <end position="82"/>
    </location>
</feature>
<dbReference type="CDD" id="cd00111">
    <property type="entry name" value="Trefoil"/>
    <property type="match status" value="1"/>
</dbReference>
<comment type="caution">
    <text evidence="7">The sequence shown here is derived from an EMBL/GenBank/DDBJ whole genome shotgun (WGS) entry which is preliminary data.</text>
</comment>
<feature type="chain" id="PRO_5015196670" description="P-type domain-containing protein" evidence="5">
    <location>
        <begin position="24"/>
        <end position="117"/>
    </location>
</feature>
<feature type="disulfide bond" evidence="4">
    <location>
        <begin position="66"/>
        <end position="81"/>
    </location>
</feature>
<gene>
    <name evidence="7" type="ORF">CIB84_000661</name>
</gene>
<accession>A0A2P4TGV1</accession>
<organism evidence="7 8">
    <name type="scientific">Bambusicola thoracicus</name>
    <name type="common">Chinese bamboo-partridge</name>
    <name type="synonym">Perdix thoracica</name>
    <dbReference type="NCBI Taxonomy" id="9083"/>
    <lineage>
        <taxon>Eukaryota</taxon>
        <taxon>Metazoa</taxon>
        <taxon>Chordata</taxon>
        <taxon>Craniata</taxon>
        <taxon>Vertebrata</taxon>
        <taxon>Euteleostomi</taxon>
        <taxon>Archelosauria</taxon>
        <taxon>Archosauria</taxon>
        <taxon>Dinosauria</taxon>
        <taxon>Saurischia</taxon>
        <taxon>Theropoda</taxon>
        <taxon>Coelurosauria</taxon>
        <taxon>Aves</taxon>
        <taxon>Neognathae</taxon>
        <taxon>Galloanserae</taxon>
        <taxon>Galliformes</taxon>
        <taxon>Phasianidae</taxon>
        <taxon>Perdicinae</taxon>
        <taxon>Bambusicola</taxon>
    </lineage>
</organism>
<keyword evidence="3 4" id="KW-1015">Disulfide bond</keyword>
<dbReference type="AlphaFoldDB" id="A0A2P4TGV1"/>
<dbReference type="Pfam" id="PF00088">
    <property type="entry name" value="Trefoil"/>
    <property type="match status" value="1"/>
</dbReference>
<dbReference type="SMART" id="SM00018">
    <property type="entry name" value="PD"/>
    <property type="match status" value="1"/>
</dbReference>
<feature type="signal peptide" evidence="5">
    <location>
        <begin position="1"/>
        <end position="23"/>
    </location>
</feature>
<dbReference type="EMBL" id="PPHD01000349">
    <property type="protein sequence ID" value="POI35588.1"/>
    <property type="molecule type" value="Genomic_DNA"/>
</dbReference>
<dbReference type="InterPro" id="IPR017957">
    <property type="entry name" value="P_trefoil_CS"/>
</dbReference>
<dbReference type="Gene3D" id="4.10.110.10">
    <property type="entry name" value="Spasmolytic Protein, domain 1"/>
    <property type="match status" value="1"/>
</dbReference>
<proteinExistence type="predicted"/>
<keyword evidence="8" id="KW-1185">Reference proteome</keyword>
<evidence type="ECO:0000256" key="5">
    <source>
        <dbReference type="SAM" id="SignalP"/>
    </source>
</evidence>
<evidence type="ECO:0000313" key="7">
    <source>
        <dbReference type="EMBL" id="POI35588.1"/>
    </source>
</evidence>
<dbReference type="Proteomes" id="UP000237246">
    <property type="component" value="Unassembled WGS sequence"/>
</dbReference>
<dbReference type="PANTHER" id="PTHR13826:SF14">
    <property type="entry name" value="TREFOIL FACTOR 2"/>
    <property type="match status" value="1"/>
</dbReference>
<comment type="subcellular location">
    <subcellularLocation>
        <location evidence="1">Secreted</location>
    </subcellularLocation>
</comment>